<evidence type="ECO:0000259" key="2">
    <source>
        <dbReference type="Pfam" id="PF00723"/>
    </source>
</evidence>
<evidence type="ECO:0000313" key="3">
    <source>
        <dbReference type="EMBL" id="CAH7689994.1"/>
    </source>
</evidence>
<dbReference type="PANTHER" id="PTHR31616:SF9">
    <property type="entry name" value="GLUCOAMYLASE, INTRACELLULAR SPORULATION-SPECIFIC"/>
    <property type="match status" value="1"/>
</dbReference>
<keyword evidence="3" id="KW-0326">Glycosidase</keyword>
<keyword evidence="3" id="KW-0378">Hydrolase</keyword>
<dbReference type="Gene3D" id="1.50.10.10">
    <property type="match status" value="1"/>
</dbReference>
<evidence type="ECO:0000313" key="4">
    <source>
        <dbReference type="Proteomes" id="UP001153365"/>
    </source>
</evidence>
<keyword evidence="1" id="KW-0472">Membrane</keyword>
<dbReference type="GO" id="GO:0000324">
    <property type="term" value="C:fungal-type vacuole"/>
    <property type="evidence" value="ECO:0007669"/>
    <property type="project" value="TreeGrafter"/>
</dbReference>
<keyword evidence="4" id="KW-1185">Reference proteome</keyword>
<feature type="transmembrane region" description="Helical" evidence="1">
    <location>
        <begin position="27"/>
        <end position="50"/>
    </location>
</feature>
<dbReference type="EMBL" id="CALTRL010006179">
    <property type="protein sequence ID" value="CAH7689994.1"/>
    <property type="molecule type" value="Genomic_DNA"/>
</dbReference>
<organism evidence="3 4">
    <name type="scientific">Phakopsora pachyrhizi</name>
    <name type="common">Asian soybean rust disease fungus</name>
    <dbReference type="NCBI Taxonomy" id="170000"/>
    <lineage>
        <taxon>Eukaryota</taxon>
        <taxon>Fungi</taxon>
        <taxon>Dikarya</taxon>
        <taxon>Basidiomycota</taxon>
        <taxon>Pucciniomycotina</taxon>
        <taxon>Pucciniomycetes</taxon>
        <taxon>Pucciniales</taxon>
        <taxon>Phakopsoraceae</taxon>
        <taxon>Phakopsora</taxon>
    </lineage>
</organism>
<protein>
    <submittedName>
        <fullName evidence="3">Six-hairpin glycosidase-like protein</fullName>
    </submittedName>
</protein>
<gene>
    <name evidence="3" type="ORF">PPACK8108_LOCUS25204</name>
</gene>
<feature type="domain" description="GH15-like" evidence="2">
    <location>
        <begin position="86"/>
        <end position="590"/>
    </location>
</feature>
<dbReference type="Proteomes" id="UP001153365">
    <property type="component" value="Unassembled WGS sequence"/>
</dbReference>
<dbReference type="InterPro" id="IPR011613">
    <property type="entry name" value="GH15-like"/>
</dbReference>
<dbReference type="AlphaFoldDB" id="A0AAV0BWM2"/>
<dbReference type="GO" id="GO:0005975">
    <property type="term" value="P:carbohydrate metabolic process"/>
    <property type="evidence" value="ECO:0007669"/>
    <property type="project" value="InterPro"/>
</dbReference>
<name>A0AAV0BWM2_PHAPC</name>
<reference evidence="3" key="1">
    <citation type="submission" date="2022-06" db="EMBL/GenBank/DDBJ databases">
        <authorList>
            <consortium name="SYNGENTA / RWTH Aachen University"/>
        </authorList>
    </citation>
    <scope>NUCLEOTIDE SEQUENCE</scope>
</reference>
<keyword evidence="1" id="KW-0812">Transmembrane</keyword>
<accession>A0AAV0BWM2</accession>
<comment type="caution">
    <text evidence="3">The sequence shown here is derived from an EMBL/GenBank/DDBJ whole genome shotgun (WGS) entry which is preliminary data.</text>
</comment>
<sequence>MSSIYKDICSSTVIRPTQFQVKLIHSALLFGIASALWISGKDVISSLVALSSPRRTRRRKRVIKLENWIEFQRACSMRALTAAFGPHGFNATGVSAGIMIASPSRPGSYHDPKTENENYYFNWTRDSALCLRVLLRRLDEIELGIDDYQAEEDLIDRLETIVNQFIVANSSIQLDLNPSGGPHDGGLGEPKFQIDGSRFDSPWGRPQNDGPAIRASTLIRYAKHLILDRERPQTGLGWIKASKLYDAADSNSQIILDIEHVRRTWRQPTFDLWEEVKADNGGHFYTLMVQRRSIQDYFDFIDLLPSESRPSTENIQSFRGCLEEMDFRLEEFWNPEGLPNREGGPDSDAAGLVGLHPNFSHQAHIVPTLERIQGQAKPSQVDSSVLLAIIHTVGPNQPEKWSPASDRALSTLDRLVRVFEKLYPINNLKSGMGIAIGRYPEDEYDGIVGNSIGHPWFLCTHATAEMVYLAINQIQKNQKTIKINKTNRSFFSRFLKNKRSERSDKSYDDQDDFLVGEKELGSGFDIERGDPRFRVILREMKVWADEFLIQVSQRFSDNTNGSMSEQINRFNGKMRGARELTWSYASFLTATDARQGKAPN</sequence>
<dbReference type="SUPFAM" id="SSF48208">
    <property type="entry name" value="Six-hairpin glycosidases"/>
    <property type="match status" value="1"/>
</dbReference>
<dbReference type="PANTHER" id="PTHR31616">
    <property type="entry name" value="TREHALASE"/>
    <property type="match status" value="1"/>
</dbReference>
<dbReference type="GO" id="GO:0004553">
    <property type="term" value="F:hydrolase activity, hydrolyzing O-glycosyl compounds"/>
    <property type="evidence" value="ECO:0007669"/>
    <property type="project" value="TreeGrafter"/>
</dbReference>
<dbReference type="Pfam" id="PF00723">
    <property type="entry name" value="Glyco_hydro_15"/>
    <property type="match status" value="1"/>
</dbReference>
<dbReference type="InterPro" id="IPR012341">
    <property type="entry name" value="6hp_glycosidase-like_sf"/>
</dbReference>
<evidence type="ECO:0000256" key="1">
    <source>
        <dbReference type="SAM" id="Phobius"/>
    </source>
</evidence>
<keyword evidence="1" id="KW-1133">Transmembrane helix</keyword>
<proteinExistence type="predicted"/>
<dbReference type="InterPro" id="IPR008928">
    <property type="entry name" value="6-hairpin_glycosidase_sf"/>
</dbReference>